<evidence type="ECO:0000313" key="20">
    <source>
        <dbReference type="Proteomes" id="UP000048948"/>
    </source>
</evidence>
<evidence type="ECO:0000313" key="18">
    <source>
        <dbReference type="Proteomes" id="UP000048289"/>
    </source>
</evidence>
<dbReference type="EMBL" id="CSAE01000567">
    <property type="protein sequence ID" value="COW53886.1"/>
    <property type="molecule type" value="Genomic_DNA"/>
</dbReference>
<dbReference type="EMBL" id="CNFU01001509">
    <property type="protein sequence ID" value="CKT49396.1"/>
    <property type="molecule type" value="Genomic_DNA"/>
</dbReference>
<evidence type="ECO:0000313" key="3">
    <source>
        <dbReference type="EMBL" id="CFR76519.1"/>
    </source>
</evidence>
<reference evidence="10" key="2">
    <citation type="submission" date="2015-03" db="EMBL/GenBank/DDBJ databases">
        <authorList>
            <person name="Murphy D."/>
        </authorList>
    </citation>
    <scope>NUCLEOTIDE SEQUENCE [LARGE SCALE GENOMIC DNA]</scope>
    <source>
        <strain evidence="10">K00500041</strain>
    </source>
</reference>
<evidence type="ECO:0000313" key="6">
    <source>
        <dbReference type="EMBL" id="CKT49396.1"/>
    </source>
</evidence>
<evidence type="ECO:0000313" key="2">
    <source>
        <dbReference type="EMBL" id="CFE65995.1"/>
    </source>
</evidence>
<name>A0A0T9DGA2_MYCTX</name>
<dbReference type="Proteomes" id="UP000046947">
    <property type="component" value="Unassembled WGS sequence"/>
</dbReference>
<dbReference type="Proteomes" id="UP000048948">
    <property type="component" value="Unassembled WGS sequence"/>
</dbReference>
<dbReference type="EMBL" id="CQQC01000437">
    <property type="protein sequence ID" value="CNV03275.1"/>
    <property type="molecule type" value="Genomic_DNA"/>
</dbReference>
<evidence type="ECO:0000313" key="10">
    <source>
        <dbReference type="EMBL" id="COW53886.1"/>
    </source>
</evidence>
<protein>
    <submittedName>
        <fullName evidence="2">Uncharacterized protein</fullName>
    </submittedName>
</protein>
<dbReference type="Proteomes" id="UP000050164">
    <property type="component" value="Unassembled WGS sequence"/>
</dbReference>
<dbReference type="EMBL" id="CGCX01000460">
    <property type="protein sequence ID" value="CFR76519.1"/>
    <property type="molecule type" value="Genomic_DNA"/>
</dbReference>
<dbReference type="PATRIC" id="fig|1773.2383.peg.2609"/>
<dbReference type="Proteomes" id="UP000044938">
    <property type="component" value="Unassembled WGS sequence"/>
</dbReference>
<dbReference type="Proteomes" id="UP000049023">
    <property type="component" value="Unassembled WGS sequence"/>
</dbReference>
<dbReference type="Proteomes" id="UP000038802">
    <property type="component" value="Unassembled WGS sequence"/>
</dbReference>
<evidence type="ECO:0000313" key="21">
    <source>
        <dbReference type="Proteomes" id="UP000049023"/>
    </source>
</evidence>
<gene>
    <name evidence="3" type="ORF">ERS007657_01479</name>
    <name evidence="7" type="ORF">ERS007661_01538</name>
    <name evidence="8" type="ORF">ERS007679_02685</name>
    <name evidence="1" type="ORF">ERS007681_02892</name>
    <name evidence="2" type="ORF">ERS007688_03304</name>
    <name evidence="10" type="ORF">ERS007703_03824</name>
    <name evidence="9" type="ORF">ERS007720_01228</name>
    <name evidence="11" type="ORF">ERS007741_03985</name>
    <name evidence="5" type="ORF">ERS027646_00988</name>
    <name evidence="4" type="ORF">ERS027659_00882</name>
    <name evidence="6" type="ORF">ERS027661_04439</name>
</gene>
<evidence type="ECO:0000313" key="22">
    <source>
        <dbReference type="Proteomes" id="UP000050164"/>
    </source>
</evidence>
<evidence type="ECO:0000313" key="7">
    <source>
        <dbReference type="EMBL" id="CNV03275.1"/>
    </source>
</evidence>
<dbReference type="EMBL" id="CSAJ01000114">
    <property type="protein sequence ID" value="COV93283.1"/>
    <property type="molecule type" value="Genomic_DNA"/>
</dbReference>
<evidence type="ECO:0000313" key="14">
    <source>
        <dbReference type="Proteomes" id="UP000044938"/>
    </source>
</evidence>
<evidence type="ECO:0000313" key="13">
    <source>
        <dbReference type="Proteomes" id="UP000039217"/>
    </source>
</evidence>
<reference evidence="12 13" key="1">
    <citation type="submission" date="2015-03" db="EMBL/GenBank/DDBJ databases">
        <authorList>
            <consortium name="Pathogen Informatics"/>
        </authorList>
    </citation>
    <scope>NUCLEOTIDE SEQUENCE [LARGE SCALE GENOMIC DNA]</scope>
    <source>
        <strain evidence="5 20">Bir 172</strain>
        <strain evidence="4 22">Bir 185</strain>
        <strain evidence="6 21">Bir 187</strain>
        <strain evidence="3 16">C09601061</strain>
        <strain evidence="7 13">D00501624</strain>
        <strain evidence="8 15">G09801536</strain>
        <strain evidence="1 18">G09901357</strain>
        <strain evidence="2 17">H09601792</strain>
        <strain evidence="12">K00500041</strain>
        <strain evidence="9 14">M09401471</strain>
        <strain evidence="11 19">P00601463</strain>
    </source>
</reference>
<sequence>MAHRRGHRPILVCGVDERDAGPAATEVAYRDDPTGRYARVGPYRVQRCRGVREQ</sequence>
<evidence type="ECO:0000313" key="19">
    <source>
        <dbReference type="Proteomes" id="UP000048600"/>
    </source>
</evidence>
<dbReference type="AlphaFoldDB" id="A0A0T9DGA2"/>
<evidence type="ECO:0000313" key="5">
    <source>
        <dbReference type="EMBL" id="CKR94520.1"/>
    </source>
</evidence>
<dbReference type="EMBL" id="CNFT01000137">
    <property type="protein sequence ID" value="CKR18873.1"/>
    <property type="molecule type" value="Genomic_DNA"/>
</dbReference>
<proteinExistence type="predicted"/>
<evidence type="ECO:0000313" key="15">
    <source>
        <dbReference type="Proteomes" id="UP000045842"/>
    </source>
</evidence>
<dbReference type="Proteomes" id="UP000039217">
    <property type="component" value="Unassembled WGS sequence"/>
</dbReference>
<dbReference type="EMBL" id="CFOH01000688">
    <property type="protein sequence ID" value="CFE65995.1"/>
    <property type="molecule type" value="Genomic_DNA"/>
</dbReference>
<evidence type="ECO:0000313" key="8">
    <source>
        <dbReference type="EMBL" id="COV90730.1"/>
    </source>
</evidence>
<evidence type="ECO:0000313" key="1">
    <source>
        <dbReference type="EMBL" id="CFE41352.1"/>
    </source>
</evidence>
<evidence type="ECO:0000313" key="16">
    <source>
        <dbReference type="Proteomes" id="UP000046680"/>
    </source>
</evidence>
<evidence type="ECO:0000313" key="12">
    <source>
        <dbReference type="Proteomes" id="UP000038802"/>
    </source>
</evidence>
<accession>A0A0T9DGA2</accession>
<evidence type="ECO:0000313" key="4">
    <source>
        <dbReference type="EMBL" id="CKR18873.1"/>
    </source>
</evidence>
<dbReference type="Proteomes" id="UP000046680">
    <property type="component" value="Unassembled WGS sequence"/>
</dbReference>
<evidence type="ECO:0000313" key="11">
    <source>
        <dbReference type="EMBL" id="COX20456.1"/>
    </source>
</evidence>
<dbReference type="Proteomes" id="UP000048600">
    <property type="component" value="Unassembled WGS sequence"/>
</dbReference>
<evidence type="ECO:0000313" key="17">
    <source>
        <dbReference type="Proteomes" id="UP000046947"/>
    </source>
</evidence>
<dbReference type="EMBL" id="CNGE01000123">
    <property type="protein sequence ID" value="CKR94520.1"/>
    <property type="molecule type" value="Genomic_DNA"/>
</dbReference>
<dbReference type="EMBL" id="CSAD01000393">
    <property type="protein sequence ID" value="COV90730.1"/>
    <property type="molecule type" value="Genomic_DNA"/>
</dbReference>
<dbReference type="EMBL" id="CFOE01000430">
    <property type="protein sequence ID" value="CFE41352.1"/>
    <property type="molecule type" value="Genomic_DNA"/>
</dbReference>
<dbReference type="EMBL" id="CHKL01000704">
    <property type="protein sequence ID" value="COX20456.1"/>
    <property type="molecule type" value="Genomic_DNA"/>
</dbReference>
<dbReference type="Proteomes" id="UP000045842">
    <property type="component" value="Unassembled WGS sequence"/>
</dbReference>
<dbReference type="Proteomes" id="UP000048289">
    <property type="component" value="Unassembled WGS sequence"/>
</dbReference>
<evidence type="ECO:0000313" key="9">
    <source>
        <dbReference type="EMBL" id="COV93283.1"/>
    </source>
</evidence>
<organism evidence="2 17">
    <name type="scientific">Mycobacterium tuberculosis</name>
    <dbReference type="NCBI Taxonomy" id="1773"/>
    <lineage>
        <taxon>Bacteria</taxon>
        <taxon>Bacillati</taxon>
        <taxon>Actinomycetota</taxon>
        <taxon>Actinomycetes</taxon>
        <taxon>Mycobacteriales</taxon>
        <taxon>Mycobacteriaceae</taxon>
        <taxon>Mycobacterium</taxon>
        <taxon>Mycobacterium tuberculosis complex</taxon>
    </lineage>
</organism>